<keyword evidence="8" id="KW-0184">Conjugation</keyword>
<feature type="transmembrane region" description="Helical" evidence="11">
    <location>
        <begin position="101"/>
        <end position="120"/>
    </location>
</feature>
<evidence type="ECO:0000256" key="3">
    <source>
        <dbReference type="ARBA" id="ARBA00009586"/>
    </source>
</evidence>
<evidence type="ECO:0000256" key="9">
    <source>
        <dbReference type="ARBA" id="ARBA00023136"/>
    </source>
</evidence>
<name>A0ABS6LDX5_9GAMM</name>
<evidence type="ECO:0000256" key="2">
    <source>
        <dbReference type="ARBA" id="ARBA00004613"/>
    </source>
</evidence>
<dbReference type="NCBIfam" id="TIGR02758">
    <property type="entry name" value="TraA_TIGR"/>
    <property type="match status" value="1"/>
</dbReference>
<evidence type="ECO:0000256" key="6">
    <source>
        <dbReference type="ARBA" id="ARBA00022519"/>
    </source>
</evidence>
<dbReference type="RefSeq" id="WP_217148625.1">
    <property type="nucleotide sequence ID" value="NZ_JAFMOY010000117.1"/>
</dbReference>
<evidence type="ECO:0000313" key="12">
    <source>
        <dbReference type="EMBL" id="MBU9844817.1"/>
    </source>
</evidence>
<keyword evidence="7" id="KW-0964">Secreted</keyword>
<comment type="caution">
    <text evidence="12">The sequence shown here is derived from an EMBL/GenBank/DDBJ whole genome shotgun (WGS) entry which is preliminary data.</text>
</comment>
<reference evidence="12 13" key="1">
    <citation type="submission" date="2021-03" db="EMBL/GenBank/DDBJ databases">
        <title>Five novel Rahnella species.</title>
        <authorList>
            <person name="Brady C."/>
            <person name="Asselin J."/>
            <person name="Beer S."/>
            <person name="Bruberg M.B."/>
            <person name="Crampton B."/>
            <person name="Venter S."/>
            <person name="Arnold D."/>
            <person name="Denman S."/>
        </authorList>
    </citation>
    <scope>NUCLEOTIDE SEQUENCE [LARGE SCALE GENOMIC DNA]</scope>
    <source>
        <strain evidence="12 13">FRB 231</strain>
    </source>
</reference>
<keyword evidence="11" id="KW-0812">Transmembrane</keyword>
<evidence type="ECO:0000256" key="11">
    <source>
        <dbReference type="SAM" id="Phobius"/>
    </source>
</evidence>
<keyword evidence="11" id="KW-1133">Transmembrane helix</keyword>
<dbReference type="InterPro" id="IPR008873">
    <property type="entry name" value="TraA"/>
</dbReference>
<protein>
    <recommendedName>
        <fullName evidence="4">Pilin</fullName>
    </recommendedName>
</protein>
<keyword evidence="13" id="KW-1185">Reference proteome</keyword>
<keyword evidence="5" id="KW-1003">Cell membrane</keyword>
<dbReference type="Pfam" id="PF05513">
    <property type="entry name" value="TraA"/>
    <property type="match status" value="1"/>
</dbReference>
<gene>
    <name evidence="12" type="primary">traA</name>
    <name evidence="12" type="ORF">J1784_07315</name>
</gene>
<evidence type="ECO:0000313" key="13">
    <source>
        <dbReference type="Proteomes" id="UP000739284"/>
    </source>
</evidence>
<feature type="transmembrane region" description="Helical" evidence="11">
    <location>
        <begin position="76"/>
        <end position="94"/>
    </location>
</feature>
<evidence type="ECO:0000256" key="10">
    <source>
        <dbReference type="ARBA" id="ARBA00026027"/>
    </source>
</evidence>
<evidence type="ECO:0000256" key="8">
    <source>
        <dbReference type="ARBA" id="ARBA00022971"/>
    </source>
</evidence>
<comment type="subunit">
    <text evidence="10">Monomer. Interacts with itself to form filaments; also interacts with TraQ.</text>
</comment>
<evidence type="ECO:0000256" key="5">
    <source>
        <dbReference type="ARBA" id="ARBA00022475"/>
    </source>
</evidence>
<dbReference type="NCBIfam" id="NF010294">
    <property type="entry name" value="PRK13734.1"/>
    <property type="match status" value="1"/>
</dbReference>
<evidence type="ECO:0000256" key="4">
    <source>
        <dbReference type="ARBA" id="ARBA00018586"/>
    </source>
</evidence>
<evidence type="ECO:0000256" key="7">
    <source>
        <dbReference type="ARBA" id="ARBA00022525"/>
    </source>
</evidence>
<dbReference type="Proteomes" id="UP000739284">
    <property type="component" value="Unassembled WGS sequence"/>
</dbReference>
<keyword evidence="9 11" id="KW-0472">Membrane</keyword>
<dbReference type="EMBL" id="JAFMOY010000117">
    <property type="protein sequence ID" value="MBU9844817.1"/>
    <property type="molecule type" value="Genomic_DNA"/>
</dbReference>
<evidence type="ECO:0000256" key="1">
    <source>
        <dbReference type="ARBA" id="ARBA00004429"/>
    </source>
</evidence>
<comment type="subcellular location">
    <subcellularLocation>
        <location evidence="1">Cell inner membrane</location>
        <topology evidence="1">Multi-pass membrane protein</topology>
    </subcellularLocation>
    <subcellularLocation>
        <location evidence="2">Secreted</location>
    </subcellularLocation>
</comment>
<organism evidence="12 13">
    <name type="scientific">Rahnella ecdela</name>
    <dbReference type="NCBI Taxonomy" id="2816250"/>
    <lineage>
        <taxon>Bacteria</taxon>
        <taxon>Pseudomonadati</taxon>
        <taxon>Pseudomonadota</taxon>
        <taxon>Gammaproteobacteria</taxon>
        <taxon>Enterobacterales</taxon>
        <taxon>Yersiniaceae</taxon>
        <taxon>Rahnella</taxon>
    </lineage>
</organism>
<proteinExistence type="inferred from homology"/>
<keyword evidence="6" id="KW-0997">Cell inner membrane</keyword>
<comment type="similarity">
    <text evidence="3">Belongs to the TraA family.</text>
</comment>
<accession>A0ABS6LDX5</accession>
<sequence>MNTSLKVQATAVSENKLYSYPRLFLLKKSLIAMKTLLPAAVLAAFFPDVVIAAGAGKDLMQSGDASVKATFGSDSSIVKWVVLAEVLVGAIMYMMTKNVKFLAGFAILSVFIAIGMSVAGY</sequence>